<dbReference type="AlphaFoldDB" id="A0A1G7U366"/>
<dbReference type="Proteomes" id="UP000217076">
    <property type="component" value="Unassembled WGS sequence"/>
</dbReference>
<organism evidence="3 4">
    <name type="scientific">Roseospirillum parvum</name>
    <dbReference type="NCBI Taxonomy" id="83401"/>
    <lineage>
        <taxon>Bacteria</taxon>
        <taxon>Pseudomonadati</taxon>
        <taxon>Pseudomonadota</taxon>
        <taxon>Alphaproteobacteria</taxon>
        <taxon>Rhodospirillales</taxon>
        <taxon>Rhodospirillaceae</taxon>
        <taxon>Roseospirillum</taxon>
    </lineage>
</organism>
<dbReference type="OrthoDB" id="7366626at2"/>
<evidence type="ECO:0000259" key="2">
    <source>
        <dbReference type="Pfam" id="PF01476"/>
    </source>
</evidence>
<proteinExistence type="predicted"/>
<reference evidence="4" key="1">
    <citation type="submission" date="2016-10" db="EMBL/GenBank/DDBJ databases">
        <authorList>
            <person name="Varghese N."/>
            <person name="Submissions S."/>
        </authorList>
    </citation>
    <scope>NUCLEOTIDE SEQUENCE [LARGE SCALE GENOMIC DNA]</scope>
    <source>
        <strain evidence="4">930I</strain>
    </source>
</reference>
<dbReference type="STRING" id="83401.SAMN05421742_101195"/>
<gene>
    <name evidence="3" type="ORF">SAMN05421742_101195</name>
</gene>
<accession>A0A1G7U366</accession>
<feature type="domain" description="LysM" evidence="2">
    <location>
        <begin position="110"/>
        <end position="151"/>
    </location>
</feature>
<dbReference type="Pfam" id="PF01476">
    <property type="entry name" value="LysM"/>
    <property type="match status" value="1"/>
</dbReference>
<keyword evidence="4" id="KW-1185">Reference proteome</keyword>
<sequence length="161" mass="17645">MPAPRRGPWPYVCLALLLLLGGLAAGAGVMLEARDEVIRAMATRAEEMRQRTADLKAEVDRLADENARLAREVETHLATIASLNADLDDSFAPEPVGSPVDFPILRGMARQGDTVAAFARREKTTPDVLIALNPWLVETDHLEHRQLIWIPKHDPLAAAAN</sequence>
<feature type="coiled-coil region" evidence="1">
    <location>
        <begin position="38"/>
        <end position="79"/>
    </location>
</feature>
<evidence type="ECO:0000313" key="4">
    <source>
        <dbReference type="Proteomes" id="UP000217076"/>
    </source>
</evidence>
<evidence type="ECO:0000256" key="1">
    <source>
        <dbReference type="SAM" id="Coils"/>
    </source>
</evidence>
<dbReference type="InterPro" id="IPR018392">
    <property type="entry name" value="LysM"/>
</dbReference>
<keyword evidence="1" id="KW-0175">Coiled coil</keyword>
<dbReference type="EMBL" id="FNCV01000001">
    <property type="protein sequence ID" value="SDG42062.1"/>
    <property type="molecule type" value="Genomic_DNA"/>
</dbReference>
<protein>
    <recommendedName>
        <fullName evidence="2">LysM domain-containing protein</fullName>
    </recommendedName>
</protein>
<evidence type="ECO:0000313" key="3">
    <source>
        <dbReference type="EMBL" id="SDG42062.1"/>
    </source>
</evidence>
<name>A0A1G7U366_9PROT</name>
<dbReference type="RefSeq" id="WP_092614074.1">
    <property type="nucleotide sequence ID" value="NZ_FNCV01000001.1"/>
</dbReference>